<dbReference type="Proteomes" id="UP000776164">
    <property type="component" value="Unassembled WGS sequence"/>
</dbReference>
<accession>A0ABS2L6X0</accession>
<dbReference type="Gene3D" id="1.10.260.40">
    <property type="entry name" value="lambda repressor-like DNA-binding domains"/>
    <property type="match status" value="1"/>
</dbReference>
<organism evidence="1 2">
    <name type="scientific">Subtercola frigoramans</name>
    <dbReference type="NCBI Taxonomy" id="120298"/>
    <lineage>
        <taxon>Bacteria</taxon>
        <taxon>Bacillati</taxon>
        <taxon>Actinomycetota</taxon>
        <taxon>Actinomycetes</taxon>
        <taxon>Micrococcales</taxon>
        <taxon>Microbacteriaceae</taxon>
        <taxon>Subtercola</taxon>
    </lineage>
</organism>
<reference evidence="1 2" key="1">
    <citation type="submission" date="2021-01" db="EMBL/GenBank/DDBJ databases">
        <title>Sequencing the genomes of 1000 actinobacteria strains.</title>
        <authorList>
            <person name="Klenk H.-P."/>
        </authorList>
    </citation>
    <scope>NUCLEOTIDE SEQUENCE [LARGE SCALE GENOMIC DNA]</scope>
    <source>
        <strain evidence="1 2">DSM 13057</strain>
    </source>
</reference>
<comment type="caution">
    <text evidence="1">The sequence shown here is derived from an EMBL/GenBank/DDBJ whole genome shotgun (WGS) entry which is preliminary data.</text>
</comment>
<sequence length="244" mass="25889">MEHFVAGIIHQSGLTSVGLAARSGVSRSTQFRIDSGTTDPGVGTLRELAIAAGLDIEVTLRPLSDPDAGRAARVLLDARFGTAVDKGIDQWMTRLQRFAGDDPVTIVRVAGESSRLLHRDGAIYLAGEADDLKLAAAGANSGSEWILSGRGALERIGGDRERLSTTSRVIYTADVHRIIRSLSHMTTSRPESATVIVVPYSADLAVDPLMDGPVTYVAPIQALIDAFGMGRDAALVAEEIARGW</sequence>
<evidence type="ECO:0000313" key="1">
    <source>
        <dbReference type="EMBL" id="MBM7472231.1"/>
    </source>
</evidence>
<gene>
    <name evidence="1" type="ORF">JOE66_001865</name>
</gene>
<dbReference type="InterPro" id="IPR001387">
    <property type="entry name" value="Cro/C1-type_HTH"/>
</dbReference>
<dbReference type="EMBL" id="JAFBBU010000001">
    <property type="protein sequence ID" value="MBM7472231.1"/>
    <property type="molecule type" value="Genomic_DNA"/>
</dbReference>
<keyword evidence="2" id="KW-1185">Reference proteome</keyword>
<dbReference type="SUPFAM" id="SSF47413">
    <property type="entry name" value="lambda repressor-like DNA-binding domains"/>
    <property type="match status" value="1"/>
</dbReference>
<dbReference type="RefSeq" id="WP_205108798.1">
    <property type="nucleotide sequence ID" value="NZ_BAAAHT010000013.1"/>
</dbReference>
<dbReference type="InterPro" id="IPR010982">
    <property type="entry name" value="Lambda_DNA-bd_dom_sf"/>
</dbReference>
<proteinExistence type="predicted"/>
<dbReference type="CDD" id="cd00093">
    <property type="entry name" value="HTH_XRE"/>
    <property type="match status" value="1"/>
</dbReference>
<protein>
    <submittedName>
        <fullName evidence="1">Transcriptional regulator with XRE-family HTH domain</fullName>
    </submittedName>
</protein>
<evidence type="ECO:0000313" key="2">
    <source>
        <dbReference type="Proteomes" id="UP000776164"/>
    </source>
</evidence>
<name>A0ABS2L6X0_9MICO</name>